<feature type="compositionally biased region" description="Basic and acidic residues" evidence="3">
    <location>
        <begin position="1285"/>
        <end position="1294"/>
    </location>
</feature>
<feature type="compositionally biased region" description="Polar residues" evidence="3">
    <location>
        <begin position="1441"/>
        <end position="1453"/>
    </location>
</feature>
<feature type="compositionally biased region" description="Basic and acidic residues" evidence="3">
    <location>
        <begin position="1159"/>
        <end position="1192"/>
    </location>
</feature>
<evidence type="ECO:0000256" key="1">
    <source>
        <dbReference type="ARBA" id="ARBA00022737"/>
    </source>
</evidence>
<sequence>MSTPRHRISDAMFDRNAEAGLTFCCYNDRSSGIRPMASELLYLIFLFTITSTGSFAQDNNAATTIKAGLDLVPGPHRINAYPLDPLLIDCNVEVTDQSLLPIKFTWLKNGKVLESKKSYTLQNGTLYLEPYKKVNRQRLHNGKYTCKVTTALGDSAITRQVEVVFARIDKKYAYNPVRTNAFEDGSARFWCDIAAEPSPKIQWIKDNSNLNPLTIDNNRYTILPAGILQISPVLANDSGLYWCNSRFNLELDRFAEYETSEKASLVVLKDARPRPPKILAGPNDIDVEVGKSAILECLVDGNPLPKVEWRKRGLDGYGAIKDGRLYGLSNLIIPVVSLEHDGVYECVVFGPNGPVNITSATLTVLVPPKLLEETPSHILHVAMSKPISCPVSGKPEPKIDWFYNGNPIDTSQGSSNPKIIEGGHRLLLFSIRNTHSGYYQCIASNKAGVAISITRIMLKNKGNAPDRPRNVTAVAISSSTIRVSVDFSPGTVFSIIHFQVQGEDPKQEVLNLEGIDLSEAYETEIKGLKPYTNYSVEVQALSKKDGASDHSDKIYVQTKEDVPIAAPSLSLTNPNYHTILVSWSPLTAEQSQGKVIKYRIFYKTEDTPEVLEDVPADQTSFYIRDVEPEKSYYIQVLAATGAGFPPRNDAEAMKHITPAVNASSPPRLTLKYINDTCVRISWQSPGLLSTEDQVIGFSFNITNLSDETENIPLKHFNVNSSVHLKYVTGLNPYDEYEVTLAAVMKTSFSGTSSRKFQLATLKLQPEPWHFSVADITAHNISLVWTPVVNGKVEYEVCYSKEAETSVLVCNRTYETSWTVENLNPYTHYLFRARALLHNGNEHFSKKLIVKTREDRPSPPVKVFVEVLKPKVVRLHWLPPLFKNGELKRYIINYTNHVEDSNIGTVWKSVIGKASSNSAVIEDLEFGRYLFMVTAVNSVGMSKPSQKVTAIPLCLEESTCQVDTIPEVPKTVEIPWNKKASLPAKAIWIIAAFISFIVLVVIGVIAFCYRRRRRQQHMDTSLNSSHTPFFPGNGHVSSNPQTVQSRPWNGHTGSPHGVGYGPGDIISPQEFTPMLNQMRENTHLDSKGGPDTIMSNGLYPNGLLRVNKPASFENQSVKHKDNVQEYGNLMAAIMESNGVRTSKLGSSDIGVEEISMSRLDSIDKEEPGERNEDMERDQLIDHSSEDSGTECRHAGMLGSREDAFHVQSPASSPGESSLDHQLVWENKSSHAGEICDHFMNTTGPVIGLVARLPECNQNNSIKTSGHVSGPQPERTFFEDDDGSASNDRDSGHGGEIKAQQNEATNTMCDSGHAELVSDVETPHASIPGDSNSSICSLSSSQTCAASTASSSPLLIQSSQQQLPHSNSRSNMHSNATSHQQHNNQNRLHLPNMRQRHIDLPLPPPPPSPPSQSNLPTSTTLTAAPASLASEVVSIRDGKTKGKLQSQTNGSSDYRQPQEKLDIGFTPPQPPPSPPNIA</sequence>
<evidence type="ECO:0000256" key="4">
    <source>
        <dbReference type="SAM" id="Phobius"/>
    </source>
</evidence>
<dbReference type="EMBL" id="JAWDGP010007160">
    <property type="protein sequence ID" value="KAK3729049.1"/>
    <property type="molecule type" value="Genomic_DNA"/>
</dbReference>
<feature type="domain" description="Ig-like" evidence="5">
    <location>
        <begin position="88"/>
        <end position="164"/>
    </location>
</feature>
<dbReference type="InterPro" id="IPR036116">
    <property type="entry name" value="FN3_sf"/>
</dbReference>
<feature type="compositionally biased region" description="Pro residues" evidence="3">
    <location>
        <begin position="1465"/>
        <end position="1476"/>
    </location>
</feature>
<feature type="domain" description="Fibronectin type-III" evidence="6">
    <location>
        <begin position="563"/>
        <end position="660"/>
    </location>
</feature>
<dbReference type="PROSITE" id="PS50835">
    <property type="entry name" value="IG_LIKE"/>
    <property type="match status" value="4"/>
</dbReference>
<dbReference type="GO" id="GO:0098609">
    <property type="term" value="P:cell-cell adhesion"/>
    <property type="evidence" value="ECO:0007669"/>
    <property type="project" value="TreeGrafter"/>
</dbReference>
<keyword evidence="8" id="KW-1185">Reference proteome</keyword>
<dbReference type="SMART" id="SM00060">
    <property type="entry name" value="FN3"/>
    <property type="match status" value="5"/>
</dbReference>
<dbReference type="Proteomes" id="UP001283361">
    <property type="component" value="Unassembled WGS sequence"/>
</dbReference>
<dbReference type="SMART" id="SM00409">
    <property type="entry name" value="IG"/>
    <property type="match status" value="4"/>
</dbReference>
<feature type="compositionally biased region" description="Low complexity" evidence="3">
    <location>
        <begin position="1350"/>
        <end position="1364"/>
    </location>
</feature>
<dbReference type="Pfam" id="PF00041">
    <property type="entry name" value="fn3"/>
    <property type="match status" value="4"/>
</dbReference>
<feature type="region of interest" description="Disordered" evidence="3">
    <location>
        <begin position="1259"/>
        <end position="1294"/>
    </location>
</feature>
<feature type="domain" description="Fibronectin type-III" evidence="6">
    <location>
        <begin position="858"/>
        <end position="956"/>
    </location>
</feature>
<feature type="transmembrane region" description="Helical" evidence="4">
    <location>
        <begin position="985"/>
        <end position="1008"/>
    </location>
</feature>
<evidence type="ECO:0000313" key="8">
    <source>
        <dbReference type="Proteomes" id="UP001283361"/>
    </source>
</evidence>
<feature type="domain" description="Ig-like" evidence="5">
    <location>
        <begin position="368"/>
        <end position="452"/>
    </location>
</feature>
<dbReference type="CDD" id="cd00063">
    <property type="entry name" value="FN3"/>
    <property type="match status" value="5"/>
</dbReference>
<evidence type="ECO:0000259" key="6">
    <source>
        <dbReference type="PROSITE" id="PS50853"/>
    </source>
</evidence>
<feature type="region of interest" description="Disordered" evidence="3">
    <location>
        <begin position="1156"/>
        <end position="1192"/>
    </location>
</feature>
<accession>A0AAE0Y1C1</accession>
<evidence type="ECO:0000259" key="5">
    <source>
        <dbReference type="PROSITE" id="PS50835"/>
    </source>
</evidence>
<dbReference type="InterPro" id="IPR013783">
    <property type="entry name" value="Ig-like_fold"/>
</dbReference>
<feature type="compositionally biased region" description="Low complexity" evidence="3">
    <location>
        <begin position="1409"/>
        <end position="1428"/>
    </location>
</feature>
<organism evidence="7 8">
    <name type="scientific">Elysia crispata</name>
    <name type="common">lettuce slug</name>
    <dbReference type="NCBI Taxonomy" id="231223"/>
    <lineage>
        <taxon>Eukaryota</taxon>
        <taxon>Metazoa</taxon>
        <taxon>Spiralia</taxon>
        <taxon>Lophotrochozoa</taxon>
        <taxon>Mollusca</taxon>
        <taxon>Gastropoda</taxon>
        <taxon>Heterobranchia</taxon>
        <taxon>Euthyneura</taxon>
        <taxon>Panpulmonata</taxon>
        <taxon>Sacoglossa</taxon>
        <taxon>Placobranchoidea</taxon>
        <taxon>Plakobranchidae</taxon>
        <taxon>Elysia</taxon>
    </lineage>
</organism>
<proteinExistence type="predicted"/>
<keyword evidence="2" id="KW-1015">Disulfide bond</keyword>
<gene>
    <name evidence="7" type="ORF">RRG08_005422</name>
</gene>
<name>A0AAE0Y1C1_9GAST</name>
<evidence type="ECO:0000256" key="3">
    <source>
        <dbReference type="SAM" id="MobiDB-lite"/>
    </source>
</evidence>
<dbReference type="PANTHER" id="PTHR44170:SF29">
    <property type="entry name" value="NEOGENIN"/>
    <property type="match status" value="1"/>
</dbReference>
<dbReference type="SMART" id="SM00408">
    <property type="entry name" value="IGc2"/>
    <property type="match status" value="3"/>
</dbReference>
<keyword evidence="4" id="KW-0472">Membrane</keyword>
<dbReference type="InterPro" id="IPR007110">
    <property type="entry name" value="Ig-like_dom"/>
</dbReference>
<feature type="domain" description="Fibronectin type-III" evidence="6">
    <location>
        <begin position="664"/>
        <end position="763"/>
    </location>
</feature>
<feature type="region of interest" description="Disordered" evidence="3">
    <location>
        <begin position="1350"/>
        <end position="1382"/>
    </location>
</feature>
<feature type="compositionally biased region" description="Polar residues" evidence="3">
    <location>
        <begin position="1365"/>
        <end position="1382"/>
    </location>
</feature>
<evidence type="ECO:0000256" key="2">
    <source>
        <dbReference type="ARBA" id="ARBA00023157"/>
    </source>
</evidence>
<dbReference type="InterPro" id="IPR003598">
    <property type="entry name" value="Ig_sub2"/>
</dbReference>
<dbReference type="PANTHER" id="PTHR44170">
    <property type="entry name" value="PROTEIN SIDEKICK"/>
    <property type="match status" value="1"/>
</dbReference>
<keyword evidence="4" id="KW-1133">Transmembrane helix</keyword>
<protein>
    <submittedName>
        <fullName evidence="7">Uncharacterized protein</fullName>
    </submittedName>
</protein>
<dbReference type="GO" id="GO:0016020">
    <property type="term" value="C:membrane"/>
    <property type="evidence" value="ECO:0007669"/>
    <property type="project" value="UniProtKB-SubCell"/>
</dbReference>
<evidence type="ECO:0000313" key="7">
    <source>
        <dbReference type="EMBL" id="KAK3729049.1"/>
    </source>
</evidence>
<dbReference type="InterPro" id="IPR003961">
    <property type="entry name" value="FN3_dom"/>
</dbReference>
<feature type="region of interest" description="Disordered" evidence="3">
    <location>
        <begin position="1394"/>
        <end position="1476"/>
    </location>
</feature>
<dbReference type="CDD" id="cd12087">
    <property type="entry name" value="TM_EGFR-like"/>
    <property type="match status" value="1"/>
</dbReference>
<dbReference type="SUPFAM" id="SSF49265">
    <property type="entry name" value="Fibronectin type III"/>
    <property type="match status" value="3"/>
</dbReference>
<keyword evidence="1" id="KW-0677">Repeat</keyword>
<feature type="compositionally biased region" description="Pro residues" evidence="3">
    <location>
        <begin position="1399"/>
        <end position="1408"/>
    </location>
</feature>
<feature type="domain" description="Ig-like" evidence="5">
    <location>
        <begin position="276"/>
        <end position="363"/>
    </location>
</feature>
<dbReference type="InterPro" id="IPR036179">
    <property type="entry name" value="Ig-like_dom_sf"/>
</dbReference>
<keyword evidence="4" id="KW-0812">Transmembrane</keyword>
<feature type="domain" description="Fibronectin type-III" evidence="6">
    <location>
        <begin position="467"/>
        <end position="561"/>
    </location>
</feature>
<dbReference type="CDD" id="cd00096">
    <property type="entry name" value="Ig"/>
    <property type="match status" value="2"/>
</dbReference>
<feature type="domain" description="Ig-like" evidence="5">
    <location>
        <begin position="170"/>
        <end position="243"/>
    </location>
</feature>
<dbReference type="Pfam" id="PF13927">
    <property type="entry name" value="Ig_3"/>
    <property type="match status" value="3"/>
</dbReference>
<comment type="caution">
    <text evidence="7">The sequence shown here is derived from an EMBL/GenBank/DDBJ whole genome shotgun (WGS) entry which is preliminary data.</text>
</comment>
<dbReference type="Gene3D" id="2.60.40.10">
    <property type="entry name" value="Immunoglobulins"/>
    <property type="match status" value="9"/>
</dbReference>
<dbReference type="PROSITE" id="PS50853">
    <property type="entry name" value="FN3"/>
    <property type="match status" value="5"/>
</dbReference>
<feature type="domain" description="Fibronectin type-III" evidence="6">
    <location>
        <begin position="764"/>
        <end position="854"/>
    </location>
</feature>
<reference evidence="7" key="1">
    <citation type="journal article" date="2023" name="G3 (Bethesda)">
        <title>A reference genome for the long-term kleptoplast-retaining sea slug Elysia crispata morphotype clarki.</title>
        <authorList>
            <person name="Eastman K.E."/>
            <person name="Pendleton A.L."/>
            <person name="Shaikh M.A."/>
            <person name="Suttiyut T."/>
            <person name="Ogas R."/>
            <person name="Tomko P."/>
            <person name="Gavelis G."/>
            <person name="Widhalm J.R."/>
            <person name="Wisecaver J.H."/>
        </authorList>
    </citation>
    <scope>NUCLEOTIDE SEQUENCE</scope>
    <source>
        <strain evidence="7">ECLA1</strain>
    </source>
</reference>
<dbReference type="InterPro" id="IPR003599">
    <property type="entry name" value="Ig_sub"/>
</dbReference>
<dbReference type="SUPFAM" id="SSF48726">
    <property type="entry name" value="Immunoglobulin"/>
    <property type="match status" value="4"/>
</dbReference>